<dbReference type="Proteomes" id="UP001243009">
    <property type="component" value="Unassembled WGS sequence"/>
</dbReference>
<gene>
    <name evidence="1" type="ORF">Q7A36_39070</name>
</gene>
<dbReference type="RefSeq" id="WP_305109187.1">
    <property type="nucleotide sequence ID" value="NZ_JAUTWS010000226.1"/>
</dbReference>
<dbReference type="EMBL" id="JAUTWS010000226">
    <property type="protein sequence ID" value="MDO9714353.1"/>
    <property type="molecule type" value="Genomic_DNA"/>
</dbReference>
<evidence type="ECO:0000313" key="1">
    <source>
        <dbReference type="EMBL" id="MDO9714353.1"/>
    </source>
</evidence>
<evidence type="ECO:0000313" key="2">
    <source>
        <dbReference type="Proteomes" id="UP001243009"/>
    </source>
</evidence>
<organism evidence="1 2">
    <name type="scientific">Paracraurococcus lichenis</name>
    <dbReference type="NCBI Taxonomy" id="3064888"/>
    <lineage>
        <taxon>Bacteria</taxon>
        <taxon>Pseudomonadati</taxon>
        <taxon>Pseudomonadota</taxon>
        <taxon>Alphaproteobacteria</taxon>
        <taxon>Acetobacterales</taxon>
        <taxon>Roseomonadaceae</taxon>
        <taxon>Paracraurococcus</taxon>
    </lineage>
</organism>
<proteinExistence type="predicted"/>
<name>A0ABT9EED7_9PROT</name>
<sequence>MRTKAEREWIAKFGDKERAELDRSHVVLCEVATGGRYMLRGEELLREIERTGATEEVRIATITVPTDDVAEALRLVLAQRPSPRRQTDLLH</sequence>
<keyword evidence="2" id="KW-1185">Reference proteome</keyword>
<accession>A0ABT9EED7</accession>
<reference evidence="1 2" key="1">
    <citation type="submission" date="2023-08" db="EMBL/GenBank/DDBJ databases">
        <title>The draft genome sequence of Paracraurococcus sp. LOR1-02.</title>
        <authorList>
            <person name="Kingkaew E."/>
            <person name="Tanasupawat S."/>
        </authorList>
    </citation>
    <scope>NUCLEOTIDE SEQUENCE [LARGE SCALE GENOMIC DNA]</scope>
    <source>
        <strain evidence="1 2">LOR1-02</strain>
    </source>
</reference>
<protein>
    <submittedName>
        <fullName evidence="1">Uncharacterized protein</fullName>
    </submittedName>
</protein>
<comment type="caution">
    <text evidence="1">The sequence shown here is derived from an EMBL/GenBank/DDBJ whole genome shotgun (WGS) entry which is preliminary data.</text>
</comment>